<dbReference type="GO" id="GO:0009507">
    <property type="term" value="C:chloroplast"/>
    <property type="evidence" value="ECO:0007669"/>
    <property type="project" value="UniProtKB-SubCell"/>
</dbReference>
<dbReference type="PANTHER" id="PTHR33926:SF1">
    <property type="entry name" value="PROTEIN TIC 22-LIKE, CHLOROPLASTIC"/>
    <property type="match status" value="1"/>
</dbReference>
<dbReference type="STRING" id="13333.W1PS07"/>
<dbReference type="OMA" id="MGDIQVS"/>
<keyword evidence="3" id="KW-0934">Plastid</keyword>
<keyword evidence="2" id="KW-0150">Chloroplast</keyword>
<dbReference type="KEGG" id="atr:18438207"/>
<reference evidence="6" key="1">
    <citation type="journal article" date="2013" name="Science">
        <title>The Amborella genome and the evolution of flowering plants.</title>
        <authorList>
            <consortium name="Amborella Genome Project"/>
        </authorList>
    </citation>
    <scope>NUCLEOTIDE SEQUENCE [LARGE SCALE GENOMIC DNA]</scope>
</reference>
<gene>
    <name evidence="5" type="ORF">AMTR_s00013p00248340</name>
</gene>
<name>W1PS07_AMBTC</name>
<feature type="region of interest" description="Disordered" evidence="4">
    <location>
        <begin position="1"/>
        <end position="26"/>
    </location>
</feature>
<dbReference type="Proteomes" id="UP000017836">
    <property type="component" value="Unassembled WGS sequence"/>
</dbReference>
<dbReference type="OrthoDB" id="196308at2759"/>
<proteinExistence type="predicted"/>
<protein>
    <recommendedName>
        <fullName evidence="7">Protein TIC 22-like, chloroplastic</fullName>
    </recommendedName>
</protein>
<comment type="subcellular location">
    <subcellularLocation>
        <location evidence="1">Plastid</location>
        <location evidence="1">Chloroplast</location>
    </subcellularLocation>
</comment>
<dbReference type="AlphaFoldDB" id="W1PS07"/>
<evidence type="ECO:0000256" key="3">
    <source>
        <dbReference type="ARBA" id="ARBA00022640"/>
    </source>
</evidence>
<dbReference type="eggNOG" id="ENOG502QV72">
    <property type="taxonomic scope" value="Eukaryota"/>
</dbReference>
<organism evidence="5 6">
    <name type="scientific">Amborella trichopoda</name>
    <dbReference type="NCBI Taxonomy" id="13333"/>
    <lineage>
        <taxon>Eukaryota</taxon>
        <taxon>Viridiplantae</taxon>
        <taxon>Streptophyta</taxon>
        <taxon>Embryophyta</taxon>
        <taxon>Tracheophyta</taxon>
        <taxon>Spermatophyta</taxon>
        <taxon>Magnoliopsida</taxon>
        <taxon>Amborellales</taxon>
        <taxon>Amborellaceae</taxon>
        <taxon>Amborella</taxon>
    </lineage>
</organism>
<evidence type="ECO:0008006" key="7">
    <source>
        <dbReference type="Google" id="ProtNLM"/>
    </source>
</evidence>
<dbReference type="EMBL" id="KI392979">
    <property type="protein sequence ID" value="ERN10040.1"/>
    <property type="molecule type" value="Genomic_DNA"/>
</dbReference>
<evidence type="ECO:0000256" key="2">
    <source>
        <dbReference type="ARBA" id="ARBA00022528"/>
    </source>
</evidence>
<dbReference type="GO" id="GO:0015031">
    <property type="term" value="P:protein transport"/>
    <property type="evidence" value="ECO:0007669"/>
    <property type="project" value="InterPro"/>
</dbReference>
<evidence type="ECO:0000313" key="6">
    <source>
        <dbReference type="Proteomes" id="UP000017836"/>
    </source>
</evidence>
<dbReference type="HOGENOM" id="CLU_078907_0_0_1"/>
<dbReference type="InterPro" id="IPR007378">
    <property type="entry name" value="Tic22-like"/>
</dbReference>
<dbReference type="Gene3D" id="3.40.1350.100">
    <property type="match status" value="2"/>
</dbReference>
<evidence type="ECO:0000256" key="1">
    <source>
        <dbReference type="ARBA" id="ARBA00004229"/>
    </source>
</evidence>
<keyword evidence="6" id="KW-1185">Reference proteome</keyword>
<accession>W1PS07</accession>
<dbReference type="Pfam" id="PF04278">
    <property type="entry name" value="Tic22"/>
    <property type="match status" value="1"/>
</dbReference>
<dbReference type="PANTHER" id="PTHR33926">
    <property type="entry name" value="PROTEIN TIC 22, CHLOROPLASTIC"/>
    <property type="match status" value="1"/>
</dbReference>
<evidence type="ECO:0000313" key="5">
    <source>
        <dbReference type="EMBL" id="ERN10040.1"/>
    </source>
</evidence>
<sequence>MQSPNRDQSSSSNTSTPTSLQPPLPSLPKLPDLHCLKQHWNGFLTHCSSSLKLPLPHFHINGAELKTHFKVAAESVGDRAKQAIKNGASLFSGPSSEVGSSQNPVWARVSGQNRPINETISAMSLALSPEAIEERLAGIPVYCLSNSDKEFVLISGSRTGKSLGLFCFKEEDAETLLQQMKSMDPGMRHGSKVVSVALNKVVQLKVDGVAFRFIPDHSQLRNALKEKKKEGVPAQDFCGVPVFKSQSLILRSGDKRYCPVFFRKEDLELSLSRASRDQRRLNPLMKGDIQVCAFEEIIKGMKENHVTKWDNVVFIPPGFEVSTDVAQQRRQA</sequence>
<evidence type="ECO:0000256" key="4">
    <source>
        <dbReference type="SAM" id="MobiDB-lite"/>
    </source>
</evidence>
<dbReference type="Gramene" id="ERN10040">
    <property type="protein sequence ID" value="ERN10040"/>
    <property type="gene ID" value="AMTR_s00013p00248340"/>
</dbReference>
<feature type="compositionally biased region" description="Low complexity" evidence="4">
    <location>
        <begin position="1"/>
        <end position="19"/>
    </location>
</feature>